<proteinExistence type="predicted"/>
<dbReference type="GeneID" id="300116677"/>
<organism evidence="4 5">
    <name type="scientific">Streptomyces koyangensis</name>
    <dbReference type="NCBI Taxonomy" id="188770"/>
    <lineage>
        <taxon>Bacteria</taxon>
        <taxon>Bacillati</taxon>
        <taxon>Actinomycetota</taxon>
        <taxon>Actinomycetes</taxon>
        <taxon>Kitasatosporales</taxon>
        <taxon>Streptomycetaceae</taxon>
        <taxon>Streptomyces</taxon>
        <taxon>Streptomyces aurantiacus group</taxon>
    </lineage>
</organism>
<dbReference type="KEGG" id="sky:D0C37_21245"/>
<dbReference type="InterPro" id="IPR036291">
    <property type="entry name" value="NAD(P)-bd_dom_sf"/>
</dbReference>
<gene>
    <name evidence="4" type="ORF">D0C37_21245</name>
</gene>
<dbReference type="RefSeq" id="WP_101276974.1">
    <property type="nucleotide sequence ID" value="NZ_CP031742.1"/>
</dbReference>
<keyword evidence="1" id="KW-0560">Oxidoreductase</keyword>
<dbReference type="PANTHER" id="PTHR43333">
    <property type="entry name" value="2-HACID_DH_C DOMAIN-CONTAINING PROTEIN"/>
    <property type="match status" value="1"/>
</dbReference>
<dbReference type="GO" id="GO:0016491">
    <property type="term" value="F:oxidoreductase activity"/>
    <property type="evidence" value="ECO:0007669"/>
    <property type="project" value="UniProtKB-KW"/>
</dbReference>
<dbReference type="PANTHER" id="PTHR43333:SF1">
    <property type="entry name" value="D-ISOMER SPECIFIC 2-HYDROXYACID DEHYDROGENASE NAD-BINDING DOMAIN-CONTAINING PROTEIN"/>
    <property type="match status" value="1"/>
</dbReference>
<evidence type="ECO:0000313" key="4">
    <source>
        <dbReference type="EMBL" id="AXQ56877.1"/>
    </source>
</evidence>
<dbReference type="SUPFAM" id="SSF51735">
    <property type="entry name" value="NAD(P)-binding Rossmann-fold domains"/>
    <property type="match status" value="1"/>
</dbReference>
<dbReference type="GO" id="GO:0051287">
    <property type="term" value="F:NAD binding"/>
    <property type="evidence" value="ECO:0007669"/>
    <property type="project" value="InterPro"/>
</dbReference>
<feature type="domain" description="D-isomer specific 2-hydroxyacid dehydrogenase NAD-binding" evidence="3">
    <location>
        <begin position="117"/>
        <end position="289"/>
    </location>
</feature>
<dbReference type="InterPro" id="IPR006140">
    <property type="entry name" value="D-isomer_DH_NAD-bd"/>
</dbReference>
<name>A0A385DGT4_9ACTN</name>
<dbReference type="Pfam" id="PF02826">
    <property type="entry name" value="2-Hacid_dh_C"/>
    <property type="match status" value="1"/>
</dbReference>
<dbReference type="Proteomes" id="UP000259636">
    <property type="component" value="Chromosome"/>
</dbReference>
<sequence length="324" mass="33289">MSSTPLPAGLLDRAALAVGPGTAPAVAEELAALTGRPVLGYDAEGRITGAEGGAPDAPLVLVGAALPPALRGDPRVRWFHSVNAGVDALLDGGWPAGVLLTRTVGRMGERIGQYALAWVLADCQGVPGHLARTAARAWRREPSELAAGQTALVYGTGHIGTAVASALRAAGLHTVGVGRAEHAPGGPFDERITAGEDGPWLGRARFVLDALPLTEATRDFFADPRLSALRGATFLNVGRGATVSLPALGRALAAGHVRGAVLDVLTGEPPAPDHPVWELPRTTLTSHSAGITAGTDITADFRACWEALRAGEVPELAVRIGRGY</sequence>
<keyword evidence="2" id="KW-0520">NAD</keyword>
<accession>A0A385DGT4</accession>
<evidence type="ECO:0000256" key="2">
    <source>
        <dbReference type="ARBA" id="ARBA00023027"/>
    </source>
</evidence>
<dbReference type="Gene3D" id="3.40.50.720">
    <property type="entry name" value="NAD(P)-binding Rossmann-like Domain"/>
    <property type="match status" value="2"/>
</dbReference>
<reference evidence="4 5" key="1">
    <citation type="submission" date="2018-08" db="EMBL/GenBank/DDBJ databases">
        <authorList>
            <person name="Ferrada E.E."/>
            <person name="Latorre B.A."/>
        </authorList>
    </citation>
    <scope>NUCLEOTIDE SEQUENCE [LARGE SCALE GENOMIC DNA]</scope>
    <source>
        <strain evidence="4 5">VK-A60T</strain>
    </source>
</reference>
<evidence type="ECO:0000256" key="1">
    <source>
        <dbReference type="ARBA" id="ARBA00023002"/>
    </source>
</evidence>
<dbReference type="EMBL" id="CP031742">
    <property type="protein sequence ID" value="AXQ56877.1"/>
    <property type="molecule type" value="Genomic_DNA"/>
</dbReference>
<dbReference type="AlphaFoldDB" id="A0A385DGT4"/>
<protein>
    <submittedName>
        <fullName evidence="4">D-2-hydroxyacid dehydrogenase</fullName>
    </submittedName>
</protein>
<evidence type="ECO:0000313" key="5">
    <source>
        <dbReference type="Proteomes" id="UP000259636"/>
    </source>
</evidence>
<evidence type="ECO:0000259" key="3">
    <source>
        <dbReference type="Pfam" id="PF02826"/>
    </source>
</evidence>